<comment type="caution">
    <text evidence="3">The sequence shown here is derived from an EMBL/GenBank/DDBJ whole genome shotgun (WGS) entry which is preliminary data.</text>
</comment>
<name>A0ABT3T3W2_9GAMM</name>
<protein>
    <submittedName>
        <fullName evidence="3">Enoyl-CoA hydratase/isomerase family protein</fullName>
    </submittedName>
</protein>
<gene>
    <name evidence="3" type="ORF">EYC82_06285</name>
</gene>
<comment type="similarity">
    <text evidence="1">Belongs to the enoyl-CoA hydratase/isomerase family.</text>
</comment>
<dbReference type="PANTHER" id="PTHR11941:SF54">
    <property type="entry name" value="ENOYL-COA HYDRATASE, MITOCHONDRIAL"/>
    <property type="match status" value="1"/>
</dbReference>
<dbReference type="Proteomes" id="UP001143304">
    <property type="component" value="Unassembled WGS sequence"/>
</dbReference>
<proteinExistence type="inferred from homology"/>
<dbReference type="CDD" id="cd06558">
    <property type="entry name" value="crotonase-like"/>
    <property type="match status" value="1"/>
</dbReference>
<dbReference type="PANTHER" id="PTHR11941">
    <property type="entry name" value="ENOYL-COA HYDRATASE-RELATED"/>
    <property type="match status" value="1"/>
</dbReference>
<dbReference type="Gene3D" id="3.90.226.10">
    <property type="entry name" value="2-enoyl-CoA Hydratase, Chain A, domain 1"/>
    <property type="match status" value="1"/>
</dbReference>
<dbReference type="Gene3D" id="1.10.12.10">
    <property type="entry name" value="Lyase 2-enoyl-coa Hydratase, Chain A, domain 2"/>
    <property type="match status" value="1"/>
</dbReference>
<reference evidence="3" key="1">
    <citation type="submission" date="2019-02" db="EMBL/GenBank/DDBJ databases">
        <authorList>
            <person name="Li S.-H."/>
        </authorList>
    </citation>
    <scope>NUCLEOTIDE SEQUENCE</scope>
    <source>
        <strain evidence="3">IMCC11814</strain>
    </source>
</reference>
<keyword evidence="4" id="KW-1185">Reference proteome</keyword>
<dbReference type="InterPro" id="IPR029045">
    <property type="entry name" value="ClpP/crotonase-like_dom_sf"/>
</dbReference>
<evidence type="ECO:0000256" key="1">
    <source>
        <dbReference type="ARBA" id="ARBA00005254"/>
    </source>
</evidence>
<dbReference type="Pfam" id="PF00378">
    <property type="entry name" value="ECH_1"/>
    <property type="match status" value="1"/>
</dbReference>
<evidence type="ECO:0000256" key="2">
    <source>
        <dbReference type="ARBA" id="ARBA00023239"/>
    </source>
</evidence>
<evidence type="ECO:0000313" key="3">
    <source>
        <dbReference type="EMBL" id="MCX2976958.1"/>
    </source>
</evidence>
<dbReference type="InterPro" id="IPR001753">
    <property type="entry name" value="Enoyl-CoA_hydra/iso"/>
</dbReference>
<dbReference type="SUPFAM" id="SSF52096">
    <property type="entry name" value="ClpP/crotonase"/>
    <property type="match status" value="1"/>
</dbReference>
<accession>A0ABT3T3W2</accession>
<organism evidence="3 4">
    <name type="scientific">Candidatus Marimicrobium litorale</name>
    <dbReference type="NCBI Taxonomy" id="2518991"/>
    <lineage>
        <taxon>Bacteria</taxon>
        <taxon>Pseudomonadati</taxon>
        <taxon>Pseudomonadota</taxon>
        <taxon>Gammaproteobacteria</taxon>
        <taxon>Cellvibrionales</taxon>
        <taxon>Halieaceae</taxon>
        <taxon>Marimicrobium</taxon>
    </lineage>
</organism>
<sequence length="253" mass="27237">MSIITYSTIGNCAVLTMNRPEALNAITTDMLNLFESQLDAIEKDDSRAVILTGAGRAFCPGSDIKSPPDNVRARIDQVHRLIRRLLEFPKLSIAAINGLALGGGLELALACSFRVAESDAKLGLPEIKIGLMPAYGGTVLLPRLIGAGRAQEMMLGGRSVSGQAALSMGLVNSLFETPEIAVQAAHDFIQPYCNFSQIPQRAIRDAILTGSDASLADALEHEYRLLESVSASDDCLEGVNAFIEKRPPQWKDR</sequence>
<keyword evidence="2" id="KW-0456">Lyase</keyword>
<dbReference type="EMBL" id="SHNO01000001">
    <property type="protein sequence ID" value="MCX2976958.1"/>
    <property type="molecule type" value="Genomic_DNA"/>
</dbReference>
<evidence type="ECO:0000313" key="4">
    <source>
        <dbReference type="Proteomes" id="UP001143304"/>
    </source>
</evidence>
<dbReference type="InterPro" id="IPR014748">
    <property type="entry name" value="Enoyl-CoA_hydra_C"/>
</dbReference>
<dbReference type="RefSeq" id="WP_279248700.1">
    <property type="nucleotide sequence ID" value="NZ_SHNO01000001.1"/>
</dbReference>